<organism evidence="3 4">
    <name type="scientific">Papaver somniferum</name>
    <name type="common">Opium poppy</name>
    <dbReference type="NCBI Taxonomy" id="3469"/>
    <lineage>
        <taxon>Eukaryota</taxon>
        <taxon>Viridiplantae</taxon>
        <taxon>Streptophyta</taxon>
        <taxon>Embryophyta</taxon>
        <taxon>Tracheophyta</taxon>
        <taxon>Spermatophyta</taxon>
        <taxon>Magnoliopsida</taxon>
        <taxon>Ranunculales</taxon>
        <taxon>Papaveraceae</taxon>
        <taxon>Papaveroideae</taxon>
        <taxon>Papaver</taxon>
    </lineage>
</organism>
<keyword evidence="2" id="KW-0812">Transmembrane</keyword>
<dbReference type="EMBL" id="CM010717">
    <property type="protein sequence ID" value="RZC55940.1"/>
    <property type="molecule type" value="Genomic_DNA"/>
</dbReference>
<dbReference type="Proteomes" id="UP000316621">
    <property type="component" value="Chromosome 3"/>
</dbReference>
<feature type="region of interest" description="Disordered" evidence="1">
    <location>
        <begin position="103"/>
        <end position="134"/>
    </location>
</feature>
<dbReference type="Gramene" id="RZC55940">
    <property type="protein sequence ID" value="RZC55940"/>
    <property type="gene ID" value="C5167_014779"/>
</dbReference>
<name>A0A4Y7J7B3_PAPSO</name>
<gene>
    <name evidence="3" type="ORF">C5167_014779</name>
</gene>
<dbReference type="AlphaFoldDB" id="A0A4Y7J7B3"/>
<keyword evidence="4" id="KW-1185">Reference proteome</keyword>
<evidence type="ECO:0000256" key="1">
    <source>
        <dbReference type="SAM" id="MobiDB-lite"/>
    </source>
</evidence>
<protein>
    <submittedName>
        <fullName evidence="3">Uncharacterized protein</fullName>
    </submittedName>
</protein>
<feature type="transmembrane region" description="Helical" evidence="2">
    <location>
        <begin position="286"/>
        <end position="311"/>
    </location>
</feature>
<proteinExistence type="predicted"/>
<evidence type="ECO:0000256" key="2">
    <source>
        <dbReference type="SAM" id="Phobius"/>
    </source>
</evidence>
<evidence type="ECO:0000313" key="4">
    <source>
        <dbReference type="Proteomes" id="UP000316621"/>
    </source>
</evidence>
<sequence>MGREKQFSDFQVRRKREEDYSFLKFIVMDSKTVRSFSDSLSDSATVNRCSRRLEAITSQSMEQLATLRENVERLTNEIETDSIATQQIIGRLQHMAVSLKNLEEREKEREKEKEAEKEKEKKKEAEEKAKEDVEKGLRQRIKNVNEDLEKIDESEIQLRKDTNTSLDDIRLRNMMFESFVSLLFGLIAGLDPQRWWTLFSMIITMALRSIWVIQKVGFELLRFRKKFTELYKKQNRLYESGEELIMNWKLSKGKDKIGAELKEDYSKLHKSVTMDKIRVEPMGWTYLGNYVFFSLFSIAVPVLLYFVLMAISAKYATSPTHPPSIHCSCVPVRSRNLVLWIFTRKRVSGVGASGS</sequence>
<accession>A0A4Y7J7B3</accession>
<keyword evidence="2" id="KW-1133">Transmembrane helix</keyword>
<evidence type="ECO:0000313" key="3">
    <source>
        <dbReference type="EMBL" id="RZC55940.1"/>
    </source>
</evidence>
<reference evidence="3 4" key="1">
    <citation type="journal article" date="2018" name="Science">
        <title>The opium poppy genome and morphinan production.</title>
        <authorList>
            <person name="Guo L."/>
            <person name="Winzer T."/>
            <person name="Yang X."/>
            <person name="Li Y."/>
            <person name="Ning Z."/>
            <person name="He Z."/>
            <person name="Teodor R."/>
            <person name="Lu Y."/>
            <person name="Bowser T.A."/>
            <person name="Graham I.A."/>
            <person name="Ye K."/>
        </authorList>
    </citation>
    <scope>NUCLEOTIDE SEQUENCE [LARGE SCALE GENOMIC DNA]</scope>
    <source>
        <strain evidence="4">cv. HN1</strain>
        <tissue evidence="3">Leaves</tissue>
    </source>
</reference>
<keyword evidence="2" id="KW-0472">Membrane</keyword>